<evidence type="ECO:0000313" key="5">
    <source>
        <dbReference type="Proteomes" id="UP000014760"/>
    </source>
</evidence>
<feature type="domain" description="Orc1-like AAA ATPase" evidence="1">
    <location>
        <begin position="365"/>
        <end position="509"/>
    </location>
</feature>
<reference evidence="4" key="3">
    <citation type="submission" date="2015-06" db="UniProtKB">
        <authorList>
            <consortium name="EnsemblMetazoa"/>
        </authorList>
    </citation>
    <scope>IDENTIFICATION</scope>
</reference>
<dbReference type="PANTHER" id="PTHR19871">
    <property type="entry name" value="BETA TRANSDUCIN-RELATED PROTEIN"/>
    <property type="match status" value="1"/>
</dbReference>
<dbReference type="SUPFAM" id="SSF52540">
    <property type="entry name" value="P-loop containing nucleoside triphosphate hydrolases"/>
    <property type="match status" value="1"/>
</dbReference>
<dbReference type="Pfam" id="PF13271">
    <property type="entry name" value="DUF4062"/>
    <property type="match status" value="1"/>
</dbReference>
<dbReference type="EnsemblMetazoa" id="CapteT23665">
    <property type="protein sequence ID" value="CapteP23665"/>
    <property type="gene ID" value="CapteG23665"/>
</dbReference>
<dbReference type="AlphaFoldDB" id="R7VK19"/>
<reference evidence="5" key="1">
    <citation type="submission" date="2012-12" db="EMBL/GenBank/DDBJ databases">
        <authorList>
            <person name="Hellsten U."/>
            <person name="Grimwood J."/>
            <person name="Chapman J.A."/>
            <person name="Shapiro H."/>
            <person name="Aerts A."/>
            <person name="Otillar R.P."/>
            <person name="Terry A.Y."/>
            <person name="Boore J.L."/>
            <person name="Simakov O."/>
            <person name="Marletaz F."/>
            <person name="Cho S.-J."/>
            <person name="Edsinger-Gonzales E."/>
            <person name="Havlak P."/>
            <person name="Kuo D.-H."/>
            <person name="Larsson T."/>
            <person name="Lv J."/>
            <person name="Arendt D."/>
            <person name="Savage R."/>
            <person name="Osoegawa K."/>
            <person name="de Jong P."/>
            <person name="Lindberg D.R."/>
            <person name="Seaver E.C."/>
            <person name="Weisblat D.A."/>
            <person name="Putnam N.H."/>
            <person name="Grigoriev I.V."/>
            <person name="Rokhsar D.S."/>
        </authorList>
    </citation>
    <scope>NUCLEOTIDE SEQUENCE</scope>
    <source>
        <strain evidence="5">I ESC-2004</strain>
    </source>
</reference>
<dbReference type="Proteomes" id="UP000014760">
    <property type="component" value="Unassembled WGS sequence"/>
</dbReference>
<proteinExistence type="predicted"/>
<dbReference type="InterPro" id="IPR027417">
    <property type="entry name" value="P-loop_NTPase"/>
</dbReference>
<accession>R7VK19</accession>
<protein>
    <recommendedName>
        <fullName evidence="6">NACHT domain-containing protein</fullName>
    </recommendedName>
</protein>
<dbReference type="PANTHER" id="PTHR19871:SF14">
    <property type="entry name" value="DUF4062 DOMAIN-CONTAINING PROTEIN"/>
    <property type="match status" value="1"/>
</dbReference>
<reference evidence="3 5" key="2">
    <citation type="journal article" date="2013" name="Nature">
        <title>Insights into bilaterian evolution from three spiralian genomes.</title>
        <authorList>
            <person name="Simakov O."/>
            <person name="Marletaz F."/>
            <person name="Cho S.J."/>
            <person name="Edsinger-Gonzales E."/>
            <person name="Havlak P."/>
            <person name="Hellsten U."/>
            <person name="Kuo D.H."/>
            <person name="Larsson T."/>
            <person name="Lv J."/>
            <person name="Arendt D."/>
            <person name="Savage R."/>
            <person name="Osoegawa K."/>
            <person name="de Jong P."/>
            <person name="Grimwood J."/>
            <person name="Chapman J.A."/>
            <person name="Shapiro H."/>
            <person name="Aerts A."/>
            <person name="Otillar R.P."/>
            <person name="Terry A.Y."/>
            <person name="Boore J.L."/>
            <person name="Grigoriev I.V."/>
            <person name="Lindberg D.R."/>
            <person name="Seaver E.C."/>
            <person name="Weisblat D.A."/>
            <person name="Putnam N.H."/>
            <person name="Rokhsar D.S."/>
        </authorList>
    </citation>
    <scope>NUCLEOTIDE SEQUENCE</scope>
    <source>
        <strain evidence="3 5">I ESC-2004</strain>
    </source>
</reference>
<dbReference type="OMA" id="WETEERM"/>
<evidence type="ECO:0000313" key="3">
    <source>
        <dbReference type="EMBL" id="ELU16966.1"/>
    </source>
</evidence>
<dbReference type="Gene3D" id="3.40.50.300">
    <property type="entry name" value="P-loop containing nucleotide triphosphate hydrolases"/>
    <property type="match status" value="1"/>
</dbReference>
<sequence length="516" mass="59063">MDEAVMKRVLGGVFDEIPAIHSQTVRIFTSSTFTDTIEERNMLMEEVYPRLKDYCRSKYGLEFQVVVDMRWGVRDEAADDHITTSLCLQEIAKCQADSIGPNFVTFLGQRHGYRPFPSTINCSEFEILKSSVLNEQHRKLMCNWFLLDENALKPEYVLQPISSKITDYLSKDEDLKRKAQRKWSDVFQTLQSTLRQAASVCLQNGRMSKDDTEKYFMSVTEQEIQQGVFKTKGDINNQCLCYIRIIEDITENLSHSLAWRFIDLVDNANLDIEAQGYLERLRDNRLVQALETSNVFKANVKWSEDGGINRDSHKDYLRHLMAHFEQAMMMMVDRCMVTSKRFLKNSLFVEVYQHSCMAKDRCQVFHGRERLLGRVQKELNASRGSRLIVIHGQSGSGKTSIIAKCAQQVSGEVSEWIPEKSAPKVVLRFLGTTPSSSSIHRTLESICNQISYLYTGCRLPESIDNFSELQKRFQLMLSSASANSPLVVILDSLDQLSGDDFAHKLGWLPKSLPPHC</sequence>
<dbReference type="OrthoDB" id="2325716at2759"/>
<evidence type="ECO:0008006" key="6">
    <source>
        <dbReference type="Google" id="ProtNLM"/>
    </source>
</evidence>
<dbReference type="InterPro" id="IPR025139">
    <property type="entry name" value="DUF4062"/>
</dbReference>
<dbReference type="HOGENOM" id="CLU_028517_0_0_1"/>
<dbReference type="EMBL" id="AMQN01017158">
    <property type="status" value="NOT_ANNOTATED_CDS"/>
    <property type="molecule type" value="Genomic_DNA"/>
</dbReference>
<evidence type="ECO:0000259" key="1">
    <source>
        <dbReference type="Pfam" id="PF13191"/>
    </source>
</evidence>
<dbReference type="InterPro" id="IPR052752">
    <property type="entry name" value="NACHT-WD_repeat"/>
</dbReference>
<evidence type="ECO:0000259" key="2">
    <source>
        <dbReference type="Pfam" id="PF13271"/>
    </source>
</evidence>
<keyword evidence="5" id="KW-1185">Reference proteome</keyword>
<evidence type="ECO:0000313" key="4">
    <source>
        <dbReference type="EnsemblMetazoa" id="CapteP23665"/>
    </source>
</evidence>
<name>R7VK19_CAPTE</name>
<feature type="non-terminal residue" evidence="3">
    <location>
        <position position="516"/>
    </location>
</feature>
<gene>
    <name evidence="3" type="ORF">CAPTEDRAFT_23665</name>
</gene>
<organism evidence="3">
    <name type="scientific">Capitella teleta</name>
    <name type="common">Polychaete worm</name>
    <dbReference type="NCBI Taxonomy" id="283909"/>
    <lineage>
        <taxon>Eukaryota</taxon>
        <taxon>Metazoa</taxon>
        <taxon>Spiralia</taxon>
        <taxon>Lophotrochozoa</taxon>
        <taxon>Annelida</taxon>
        <taxon>Polychaeta</taxon>
        <taxon>Sedentaria</taxon>
        <taxon>Scolecida</taxon>
        <taxon>Capitellidae</taxon>
        <taxon>Capitella</taxon>
    </lineage>
</organism>
<dbReference type="STRING" id="283909.R7VK19"/>
<dbReference type="InterPro" id="IPR041664">
    <property type="entry name" value="AAA_16"/>
</dbReference>
<dbReference type="EMBL" id="KB292792">
    <property type="protein sequence ID" value="ELU16966.1"/>
    <property type="molecule type" value="Genomic_DNA"/>
</dbReference>
<dbReference type="Pfam" id="PF13191">
    <property type="entry name" value="AAA_16"/>
    <property type="match status" value="1"/>
</dbReference>
<feature type="domain" description="DUF4062" evidence="2">
    <location>
        <begin position="26"/>
        <end position="118"/>
    </location>
</feature>